<organism evidence="1 2">
    <name type="scientific">Sclerotinia sclerotiorum (strain ATCC 18683 / 1980 / Ss-1)</name>
    <name type="common">White mold</name>
    <name type="synonym">Whetzelinia sclerotiorum</name>
    <dbReference type="NCBI Taxonomy" id="665079"/>
    <lineage>
        <taxon>Eukaryota</taxon>
        <taxon>Fungi</taxon>
        <taxon>Dikarya</taxon>
        <taxon>Ascomycota</taxon>
        <taxon>Pezizomycotina</taxon>
        <taxon>Leotiomycetes</taxon>
        <taxon>Helotiales</taxon>
        <taxon>Sclerotiniaceae</taxon>
        <taxon>Sclerotinia</taxon>
    </lineage>
</organism>
<accession>A7EDA5</accession>
<dbReference type="EMBL" id="CH476624">
    <property type="protein sequence ID" value="EDO00821.1"/>
    <property type="molecule type" value="Genomic_DNA"/>
</dbReference>
<dbReference type="HOGENOM" id="CLU_2924081_0_0_1"/>
<name>A7EDA5_SCLS1</name>
<dbReference type="KEGG" id="ssl:SS1G_03295"/>
<gene>
    <name evidence="1" type="ORF">SS1G_03295</name>
</gene>
<sequence>MSDRLIGSKGKETPIREFNALQDLINGVAIRENVSKVKTLSVPHSVSKFKRRFPSPGRSIS</sequence>
<protein>
    <submittedName>
        <fullName evidence="1">Uncharacterized protein</fullName>
    </submittedName>
</protein>
<dbReference type="AlphaFoldDB" id="A7EDA5"/>
<evidence type="ECO:0000313" key="2">
    <source>
        <dbReference type="Proteomes" id="UP000001312"/>
    </source>
</evidence>
<dbReference type="Proteomes" id="UP000001312">
    <property type="component" value="Unassembled WGS sequence"/>
</dbReference>
<keyword evidence="2" id="KW-1185">Reference proteome</keyword>
<dbReference type="GeneID" id="5491528"/>
<reference evidence="2" key="1">
    <citation type="journal article" date="2011" name="PLoS Genet.">
        <title>Genomic analysis of the necrotrophic fungal pathogens Sclerotinia sclerotiorum and Botrytis cinerea.</title>
        <authorList>
            <person name="Amselem J."/>
            <person name="Cuomo C.A."/>
            <person name="van Kan J.A."/>
            <person name="Viaud M."/>
            <person name="Benito E.P."/>
            <person name="Couloux A."/>
            <person name="Coutinho P.M."/>
            <person name="de Vries R.P."/>
            <person name="Dyer P.S."/>
            <person name="Fillinger S."/>
            <person name="Fournier E."/>
            <person name="Gout L."/>
            <person name="Hahn M."/>
            <person name="Kohn L."/>
            <person name="Lapalu N."/>
            <person name="Plummer K.M."/>
            <person name="Pradier J.M."/>
            <person name="Quevillon E."/>
            <person name="Sharon A."/>
            <person name="Simon A."/>
            <person name="ten Have A."/>
            <person name="Tudzynski B."/>
            <person name="Tudzynski P."/>
            <person name="Wincker P."/>
            <person name="Andrew M."/>
            <person name="Anthouard V."/>
            <person name="Beever R.E."/>
            <person name="Beffa R."/>
            <person name="Benoit I."/>
            <person name="Bouzid O."/>
            <person name="Brault B."/>
            <person name="Chen Z."/>
            <person name="Choquer M."/>
            <person name="Collemare J."/>
            <person name="Cotton P."/>
            <person name="Danchin E.G."/>
            <person name="Da Silva C."/>
            <person name="Gautier A."/>
            <person name="Giraud C."/>
            <person name="Giraud T."/>
            <person name="Gonzalez C."/>
            <person name="Grossetete S."/>
            <person name="Guldener U."/>
            <person name="Henrissat B."/>
            <person name="Howlett B.J."/>
            <person name="Kodira C."/>
            <person name="Kretschmer M."/>
            <person name="Lappartient A."/>
            <person name="Leroch M."/>
            <person name="Levis C."/>
            <person name="Mauceli E."/>
            <person name="Neuveglise C."/>
            <person name="Oeser B."/>
            <person name="Pearson M."/>
            <person name="Poulain J."/>
            <person name="Poussereau N."/>
            <person name="Quesneville H."/>
            <person name="Rascle C."/>
            <person name="Schumacher J."/>
            <person name="Segurens B."/>
            <person name="Sexton A."/>
            <person name="Silva E."/>
            <person name="Sirven C."/>
            <person name="Soanes D.M."/>
            <person name="Talbot N.J."/>
            <person name="Templeton M."/>
            <person name="Yandava C."/>
            <person name="Yarden O."/>
            <person name="Zeng Q."/>
            <person name="Rollins J.A."/>
            <person name="Lebrun M.H."/>
            <person name="Dickman M."/>
        </authorList>
    </citation>
    <scope>NUCLEOTIDE SEQUENCE [LARGE SCALE GENOMIC DNA]</scope>
    <source>
        <strain evidence="2">ATCC 18683 / 1980 / Ss-1</strain>
    </source>
</reference>
<evidence type="ECO:0000313" key="1">
    <source>
        <dbReference type="EMBL" id="EDO00821.1"/>
    </source>
</evidence>
<proteinExistence type="predicted"/>
<dbReference type="InParanoid" id="A7EDA5"/>
<dbReference type="RefSeq" id="XP_001595206.1">
    <property type="nucleotide sequence ID" value="XM_001595156.1"/>
</dbReference>